<dbReference type="Proteomes" id="UP001159363">
    <property type="component" value="Chromosome 5"/>
</dbReference>
<protein>
    <submittedName>
        <fullName evidence="1">Uncharacterized protein</fullName>
    </submittedName>
</protein>
<reference evidence="1 2" key="1">
    <citation type="submission" date="2023-02" db="EMBL/GenBank/DDBJ databases">
        <title>LHISI_Scaffold_Assembly.</title>
        <authorList>
            <person name="Stuart O.P."/>
            <person name="Cleave R."/>
            <person name="Magrath M.J.L."/>
            <person name="Mikheyev A.S."/>
        </authorList>
    </citation>
    <scope>NUCLEOTIDE SEQUENCE [LARGE SCALE GENOMIC DNA]</scope>
    <source>
        <strain evidence="1">Daus_M_001</strain>
        <tissue evidence="1">Leg muscle</tissue>
    </source>
</reference>
<gene>
    <name evidence="1" type="ORF">PR048_018404</name>
</gene>
<evidence type="ECO:0000313" key="1">
    <source>
        <dbReference type="EMBL" id="KAJ8881918.1"/>
    </source>
</evidence>
<keyword evidence="2" id="KW-1185">Reference proteome</keyword>
<proteinExistence type="predicted"/>
<accession>A0ABQ9HCX2</accession>
<evidence type="ECO:0000313" key="2">
    <source>
        <dbReference type="Proteomes" id="UP001159363"/>
    </source>
</evidence>
<dbReference type="EMBL" id="JARBHB010000006">
    <property type="protein sequence ID" value="KAJ8881918.1"/>
    <property type="molecule type" value="Genomic_DNA"/>
</dbReference>
<organism evidence="1 2">
    <name type="scientific">Dryococelus australis</name>
    <dbReference type="NCBI Taxonomy" id="614101"/>
    <lineage>
        <taxon>Eukaryota</taxon>
        <taxon>Metazoa</taxon>
        <taxon>Ecdysozoa</taxon>
        <taxon>Arthropoda</taxon>
        <taxon>Hexapoda</taxon>
        <taxon>Insecta</taxon>
        <taxon>Pterygota</taxon>
        <taxon>Neoptera</taxon>
        <taxon>Polyneoptera</taxon>
        <taxon>Phasmatodea</taxon>
        <taxon>Verophasmatodea</taxon>
        <taxon>Anareolatae</taxon>
        <taxon>Phasmatidae</taxon>
        <taxon>Eurycanthinae</taxon>
        <taxon>Dryococelus</taxon>
    </lineage>
</organism>
<name>A0ABQ9HCX2_9NEOP</name>
<sequence length="90" mass="10672">MHGFYGNEGFVMKEFSVCYFDSKSKTRTFLPPYSWDCLSEKDKYTNNWVTKNMHWEGTIPYSDLKLELYELIGRYSWETVSVAGPSQKNY</sequence>
<comment type="caution">
    <text evidence="1">The sequence shown here is derived from an EMBL/GenBank/DDBJ whole genome shotgun (WGS) entry which is preliminary data.</text>
</comment>